<dbReference type="AlphaFoldDB" id="A0A6S6TEF4"/>
<keyword evidence="1" id="KW-1133">Transmembrane helix</keyword>
<protein>
    <submittedName>
        <fullName evidence="2">Nitrogen fixation protein FixH</fullName>
    </submittedName>
</protein>
<dbReference type="EMBL" id="CACVAY010000084">
    <property type="protein sequence ID" value="CAA6817714.1"/>
    <property type="molecule type" value="Genomic_DNA"/>
</dbReference>
<keyword evidence="1" id="KW-0472">Membrane</keyword>
<proteinExistence type="predicted"/>
<feature type="transmembrane region" description="Helical" evidence="1">
    <location>
        <begin position="6"/>
        <end position="24"/>
    </location>
</feature>
<sequence>MHGYNLVLTLGGGSLIAFATFFIFRKVLHWQGKMASLATAAIMLLLLVPLSITSWQGLDTFAIHFAFYMMIPYGLGIISNVHEERRIREGKEIEKGMHWIPGLIIVFFILLAVVDSIIILFATKGVSGPIAQLVLPDSLSEDSGEGRQSKFVGTVPYNFQKKETEYDEHQERLRFQKERGWQILDGWATTPVAQQDSAFNLRVLSKEGEPIIGAKVVIDFLRTSGMEADQQIELIEGEPGHYGALVNLSAPGCWLLRIVITRGEETHEVTGNTEIAQLVDGNVIPRPCAIGEPDMD</sequence>
<name>A0A6S6TEF4_9GAMM</name>
<accession>A0A6S6TEF4</accession>
<dbReference type="Pfam" id="PF05751">
    <property type="entry name" value="FixH"/>
    <property type="match status" value="1"/>
</dbReference>
<keyword evidence="1" id="KW-0812">Transmembrane</keyword>
<evidence type="ECO:0000256" key="1">
    <source>
        <dbReference type="SAM" id="Phobius"/>
    </source>
</evidence>
<reference evidence="2" key="1">
    <citation type="submission" date="2020-01" db="EMBL/GenBank/DDBJ databases">
        <authorList>
            <person name="Meier V. D."/>
            <person name="Meier V D."/>
        </authorList>
    </citation>
    <scope>NUCLEOTIDE SEQUENCE</scope>
    <source>
        <strain evidence="2">HLG_WM_MAG_07</strain>
    </source>
</reference>
<feature type="transmembrane region" description="Helical" evidence="1">
    <location>
        <begin position="36"/>
        <end position="55"/>
    </location>
</feature>
<gene>
    <name evidence="2" type="ORF">HELGO_WM4861</name>
</gene>
<organism evidence="2">
    <name type="scientific">uncultured Thiotrichaceae bacterium</name>
    <dbReference type="NCBI Taxonomy" id="298394"/>
    <lineage>
        <taxon>Bacteria</taxon>
        <taxon>Pseudomonadati</taxon>
        <taxon>Pseudomonadota</taxon>
        <taxon>Gammaproteobacteria</taxon>
        <taxon>Thiotrichales</taxon>
        <taxon>Thiotrichaceae</taxon>
        <taxon>environmental samples</taxon>
    </lineage>
</organism>
<feature type="transmembrane region" description="Helical" evidence="1">
    <location>
        <begin position="61"/>
        <end position="78"/>
    </location>
</feature>
<dbReference type="InterPro" id="IPR008620">
    <property type="entry name" value="FixH"/>
</dbReference>
<feature type="transmembrane region" description="Helical" evidence="1">
    <location>
        <begin position="99"/>
        <end position="122"/>
    </location>
</feature>
<evidence type="ECO:0000313" key="2">
    <source>
        <dbReference type="EMBL" id="CAA6817714.1"/>
    </source>
</evidence>